<reference evidence="6 7" key="1">
    <citation type="submission" date="2019-08" db="EMBL/GenBank/DDBJ databases">
        <title>Bradymonadales sp. TMQ4.</title>
        <authorList>
            <person name="Liang Q."/>
        </authorList>
    </citation>
    <scope>NUCLEOTIDE SEQUENCE [LARGE SCALE GENOMIC DNA]</scope>
    <source>
        <strain evidence="6 7">TMQ4</strain>
    </source>
</reference>
<keyword evidence="5" id="KW-1003">Cell membrane</keyword>
<dbReference type="AlphaFoldDB" id="A0A5C6X5X1"/>
<feature type="transmembrane region" description="Helical" evidence="5">
    <location>
        <begin position="256"/>
        <end position="278"/>
    </location>
</feature>
<gene>
    <name evidence="6" type="ORF">FRC98_15840</name>
</gene>
<evidence type="ECO:0000256" key="2">
    <source>
        <dbReference type="ARBA" id="ARBA00022692"/>
    </source>
</evidence>
<sequence>MGLMIIVAIFVTGFLAGGLGSMVGLGGGVFIVPVLSLVLGVDLKAAIAASAICVVLNSLNGSAEYLRRGMVHIKLALLLQVSTAMAAILGGIIVVYSPVQTLKLVFAGTLALVIAALVGAPRGAEVVAPGGHDPFGMATEFDDPTTSKPLGYVPQRMKRGVTLSALAGLSSGMLGIGGGAVQVPMMSAMMRVPLRAAAATSTFMVGTTASVSALILAMAGVVDIAVTVPAMAGVMIGSNLGARLGAKVSAGALRQVLIFTLAILTVAMAADGLGWVSLR</sequence>
<dbReference type="PANTHER" id="PTHR43701">
    <property type="entry name" value="MEMBRANE TRANSPORTER PROTEIN MJ0441-RELATED"/>
    <property type="match status" value="1"/>
</dbReference>
<comment type="subcellular location">
    <subcellularLocation>
        <location evidence="5">Cell membrane</location>
        <topology evidence="5">Multi-pass membrane protein</topology>
    </subcellularLocation>
    <subcellularLocation>
        <location evidence="1">Membrane</location>
        <topology evidence="1">Multi-pass membrane protein</topology>
    </subcellularLocation>
</comment>
<evidence type="ECO:0000256" key="1">
    <source>
        <dbReference type="ARBA" id="ARBA00004141"/>
    </source>
</evidence>
<keyword evidence="7" id="KW-1185">Reference proteome</keyword>
<organism evidence="6 7">
    <name type="scientific">Lujinxingia vulgaris</name>
    <dbReference type="NCBI Taxonomy" id="2600176"/>
    <lineage>
        <taxon>Bacteria</taxon>
        <taxon>Deltaproteobacteria</taxon>
        <taxon>Bradymonadales</taxon>
        <taxon>Lujinxingiaceae</taxon>
        <taxon>Lujinxingia</taxon>
    </lineage>
</organism>
<dbReference type="Pfam" id="PF01925">
    <property type="entry name" value="TauE"/>
    <property type="match status" value="1"/>
</dbReference>
<comment type="caution">
    <text evidence="6">The sequence shown here is derived from an EMBL/GenBank/DDBJ whole genome shotgun (WGS) entry which is preliminary data.</text>
</comment>
<evidence type="ECO:0000313" key="7">
    <source>
        <dbReference type="Proteomes" id="UP000321412"/>
    </source>
</evidence>
<evidence type="ECO:0000256" key="3">
    <source>
        <dbReference type="ARBA" id="ARBA00022989"/>
    </source>
</evidence>
<dbReference type="OrthoDB" id="9777163at2"/>
<feature type="transmembrane region" description="Helical" evidence="5">
    <location>
        <begin position="161"/>
        <end position="183"/>
    </location>
</feature>
<dbReference type="PANTHER" id="PTHR43701:SF2">
    <property type="entry name" value="MEMBRANE TRANSPORTER PROTEIN YJNA-RELATED"/>
    <property type="match status" value="1"/>
</dbReference>
<evidence type="ECO:0000256" key="5">
    <source>
        <dbReference type="RuleBase" id="RU363041"/>
    </source>
</evidence>
<dbReference type="RefSeq" id="WP_146982415.1">
    <property type="nucleotide sequence ID" value="NZ_VOSM01000008.1"/>
</dbReference>
<feature type="transmembrane region" description="Helical" evidence="5">
    <location>
        <begin position="102"/>
        <end position="120"/>
    </location>
</feature>
<keyword evidence="4 5" id="KW-0472">Membrane</keyword>
<protein>
    <recommendedName>
        <fullName evidence="5">Probable membrane transporter protein</fullName>
    </recommendedName>
</protein>
<accession>A0A5C6X5X1</accession>
<name>A0A5C6X5X1_9DELT</name>
<dbReference type="EMBL" id="VOSM01000008">
    <property type="protein sequence ID" value="TXD35676.1"/>
    <property type="molecule type" value="Genomic_DNA"/>
</dbReference>
<dbReference type="InterPro" id="IPR051598">
    <property type="entry name" value="TSUP/Inactive_protease-like"/>
</dbReference>
<evidence type="ECO:0000313" key="6">
    <source>
        <dbReference type="EMBL" id="TXD35676.1"/>
    </source>
</evidence>
<feature type="transmembrane region" description="Helical" evidence="5">
    <location>
        <begin position="77"/>
        <end position="96"/>
    </location>
</feature>
<evidence type="ECO:0000256" key="4">
    <source>
        <dbReference type="ARBA" id="ARBA00023136"/>
    </source>
</evidence>
<keyword evidence="3 5" id="KW-1133">Transmembrane helix</keyword>
<feature type="transmembrane region" description="Helical" evidence="5">
    <location>
        <begin position="30"/>
        <end position="56"/>
    </location>
</feature>
<dbReference type="Proteomes" id="UP000321412">
    <property type="component" value="Unassembled WGS sequence"/>
</dbReference>
<dbReference type="InterPro" id="IPR002781">
    <property type="entry name" value="TM_pro_TauE-like"/>
</dbReference>
<comment type="similarity">
    <text evidence="5">Belongs to the 4-toluene sulfonate uptake permease (TSUP) (TC 2.A.102) family.</text>
</comment>
<dbReference type="GO" id="GO:0005886">
    <property type="term" value="C:plasma membrane"/>
    <property type="evidence" value="ECO:0007669"/>
    <property type="project" value="UniProtKB-SubCell"/>
</dbReference>
<proteinExistence type="inferred from homology"/>
<feature type="transmembrane region" description="Helical" evidence="5">
    <location>
        <begin position="203"/>
        <end position="236"/>
    </location>
</feature>
<keyword evidence="2 5" id="KW-0812">Transmembrane</keyword>